<feature type="repeat" description="RPEL" evidence="9">
    <location>
        <begin position="75"/>
        <end position="100"/>
    </location>
</feature>
<keyword evidence="13" id="KW-1185">Reference proteome</keyword>
<dbReference type="SMART" id="SM00707">
    <property type="entry name" value="RPEL"/>
    <property type="match status" value="4"/>
</dbReference>
<dbReference type="Gene3D" id="6.10.140.1750">
    <property type="match status" value="1"/>
</dbReference>
<comment type="similarity">
    <text evidence="1 10">Belongs to the phosphatase and actin regulator family.</text>
</comment>
<dbReference type="HOGENOM" id="CLU_015753_1_0_1"/>
<evidence type="ECO:0000313" key="13">
    <source>
        <dbReference type="Proteomes" id="UP000018468"/>
    </source>
</evidence>
<feature type="compositionally biased region" description="Low complexity" evidence="11">
    <location>
        <begin position="617"/>
        <end position="647"/>
    </location>
</feature>
<evidence type="ECO:0000256" key="6">
    <source>
        <dbReference type="ARBA" id="ARBA00022902"/>
    </source>
</evidence>
<feature type="compositionally biased region" description="Basic and acidic residues" evidence="11">
    <location>
        <begin position="67"/>
        <end position="100"/>
    </location>
</feature>
<reference evidence="12" key="2">
    <citation type="submission" date="2025-08" db="UniProtKB">
        <authorList>
            <consortium name="Ensembl"/>
        </authorList>
    </citation>
    <scope>IDENTIFICATION</scope>
</reference>
<evidence type="ECO:0000256" key="7">
    <source>
        <dbReference type="ARBA" id="ARBA00023203"/>
    </source>
</evidence>
<dbReference type="Gene3D" id="6.10.140.2130">
    <property type="match status" value="1"/>
</dbReference>
<dbReference type="eggNOG" id="KOG4339">
    <property type="taxonomic scope" value="Eukaryota"/>
</dbReference>
<evidence type="ECO:0000256" key="2">
    <source>
        <dbReference type="ARBA" id="ARBA00011844"/>
    </source>
</evidence>
<dbReference type="GO" id="GO:0003779">
    <property type="term" value="F:actin binding"/>
    <property type="evidence" value="ECO:0000318"/>
    <property type="project" value="GO_Central"/>
</dbReference>
<dbReference type="GO" id="GO:0051726">
    <property type="term" value="P:regulation of cell cycle"/>
    <property type="evidence" value="ECO:0007669"/>
    <property type="project" value="UniProtKB-UniRule"/>
</dbReference>
<feature type="compositionally biased region" description="Polar residues" evidence="11">
    <location>
        <begin position="107"/>
        <end position="117"/>
    </location>
</feature>
<feature type="compositionally biased region" description="Pro residues" evidence="11">
    <location>
        <begin position="648"/>
        <end position="688"/>
    </location>
</feature>
<feature type="compositionally biased region" description="Basic and acidic residues" evidence="11">
    <location>
        <begin position="152"/>
        <end position="166"/>
    </location>
</feature>
<dbReference type="GO" id="GO:0007266">
    <property type="term" value="P:Rho protein signal transduction"/>
    <property type="evidence" value="ECO:0007669"/>
    <property type="project" value="UniProtKB-UniRule"/>
</dbReference>
<comment type="subunit">
    <text evidence="2 10">Binds PPP1CA and actin.</text>
</comment>
<keyword evidence="5" id="KW-0677">Repeat</keyword>
<keyword evidence="8 10" id="KW-0966">Cell projection</keyword>
<feature type="compositionally biased region" description="Pro residues" evidence="11">
    <location>
        <begin position="431"/>
        <end position="454"/>
    </location>
</feature>
<evidence type="ECO:0000256" key="11">
    <source>
        <dbReference type="SAM" id="MobiDB-lite"/>
    </source>
</evidence>
<dbReference type="STRING" id="7918.ENSLOCP00000004342"/>
<feature type="region of interest" description="Disordered" evidence="11">
    <location>
        <begin position="703"/>
        <end position="908"/>
    </location>
</feature>
<evidence type="ECO:0000256" key="5">
    <source>
        <dbReference type="ARBA" id="ARBA00022737"/>
    </source>
</evidence>
<comment type="function">
    <text evidence="10">Regulator of protein phosphatase 1 (PP1) required for neural tube and optic fissure closure, and enteric neural crest cell (ENCCs) migration during development. Acts as an activator of PP1. During neural tube closure, localizes to the ventral neural tube and activates PP1, leading to down-regulate cell proliferation within cranial neural tissue and the neural retina. Also acts as a regulator of migration of enteric neural crest cells (ENCCs) by activating PP1, leading to repression of the integrin signaling through the rho/rock pathway.</text>
</comment>
<feature type="compositionally biased region" description="Basic residues" evidence="11">
    <location>
        <begin position="57"/>
        <end position="66"/>
    </location>
</feature>
<keyword evidence="6 10" id="KW-0524">Neurogenesis</keyword>
<sequence length="995" mass="109567">MGQAIDVDSAAEDPGLNSDDEVDNQLNTPGSDGGNSGDSTPPSRRKGKFSNFGKIFKPWKWRKKKSSEKFKETSEVLERKISMRKPRQELIDKGVLKEIPDNEGEDVNSSKQPTMKNGHTVPVGGGKSSEQGRPPSELEFKANPSWLLQGENGRKVRISSDGEKKSTLPRAPVQEENRRSRPHVEVEKKPAVHRPTEEGKRVRPHSEADKKLSLQKVPSEEGRRMRPYSEPDKKGTLPKQPSDEDGRLRRGERGMGHFKSESEVSCGGRSHRSMSRVLKGSPSGSKKDVSQNLKTKTPRPRKKIIWGKKSDGDVLPASLQSCLVATRPPAESNGSRPASESEPPRDTLREPLPPKQPILPPKWLMVSPVQEAGGDGPVKDHGMHKNPTSTAPSPTATTTASSSSSFSSSSTSSAGSGAKPARTVSSASANPPAPSSTPTAPPPTKQPPVPPPKPINRNSNPALIGSPSKQEAPVTTPVTGKVSLPFHLGNRCIIICDLIAKEKIMYRRFKVHVPAVLISEHARLQAMCCAPNMMSEHVRTCSEDIRMSPRHRNIPQILPPPPPEAPRHPNDHAPCPLKLIFSLDNPCAYCTAELSQAAGGGALVPAKPSPPLPPKRTTPVTKRNPEEPSTPAATAAPPPEDTNAQASQPPPAPPSPQLPAHIPPSPPRTHPPALPVQHTPPSPAPEPARQPAVPLHIMIQRALNSPGPAVPNPDGSQRAHSLLFETTPEGQNDPATRVRSLPITIEPLKLPEDDDFEEEEEQEEEQPTHPELEPRSRWGYVGDNLSVSVIPEVEGSDSSEEEESDSDGPVLYKDEDEEEEDEDDTQTSSLASKVKRKDTLALKLSSRPSAPDREDKNPVTWQSREQWELIRTQIGSTLTRRLSQRPTPEELEQRNILQPKNEADRQAEKREIKRRLTRKLSQRPTVAELQARKILRFHEYVEVTDAHDYDRRADKPWTKLTPADKAAIRKELNEFKSSEMEVHEDSRIYTRFHRP</sequence>
<keyword evidence="4 10" id="KW-0963">Cytoplasm</keyword>
<dbReference type="GeneTree" id="ENSGT00940000157582"/>
<feature type="compositionally biased region" description="Acidic residues" evidence="11">
    <location>
        <begin position="752"/>
        <end position="765"/>
    </location>
</feature>
<feature type="compositionally biased region" description="Acidic residues" evidence="11">
    <location>
        <begin position="814"/>
        <end position="825"/>
    </location>
</feature>
<evidence type="ECO:0000256" key="10">
    <source>
        <dbReference type="RuleBase" id="RU367131"/>
    </source>
</evidence>
<proteinExistence type="inferred from homology"/>
<name>W5M7I4_LEPOC</name>
<dbReference type="PANTHER" id="PTHR12751:SF4">
    <property type="entry name" value="PHOSPHATASE AND ACTIN REGULATOR 4"/>
    <property type="match status" value="1"/>
</dbReference>
<evidence type="ECO:0000256" key="8">
    <source>
        <dbReference type="ARBA" id="ARBA00023273"/>
    </source>
</evidence>
<dbReference type="Proteomes" id="UP000018468">
    <property type="component" value="Linkage group LG6"/>
</dbReference>
<evidence type="ECO:0000256" key="3">
    <source>
        <dbReference type="ARBA" id="ARBA00022473"/>
    </source>
</evidence>
<protein>
    <recommendedName>
        <fullName evidence="10">Phosphatase and actin regulator 4</fullName>
    </recommendedName>
</protein>
<dbReference type="EMBL" id="AHAT01009529">
    <property type="status" value="NOT_ANNOTATED_CDS"/>
    <property type="molecule type" value="Genomic_DNA"/>
</dbReference>
<organism evidence="12 13">
    <name type="scientific">Lepisosteus oculatus</name>
    <name type="common">Spotted gar</name>
    <dbReference type="NCBI Taxonomy" id="7918"/>
    <lineage>
        <taxon>Eukaryota</taxon>
        <taxon>Metazoa</taxon>
        <taxon>Chordata</taxon>
        <taxon>Craniata</taxon>
        <taxon>Vertebrata</taxon>
        <taxon>Euteleostomi</taxon>
        <taxon>Actinopterygii</taxon>
        <taxon>Neopterygii</taxon>
        <taxon>Holostei</taxon>
        <taxon>Semionotiformes</taxon>
        <taxon>Lepisosteidae</taxon>
        <taxon>Lepisosteus</taxon>
    </lineage>
</organism>
<feature type="repeat" description="RPEL" evidence="9">
    <location>
        <begin position="914"/>
        <end position="939"/>
    </location>
</feature>
<feature type="compositionally biased region" description="Basic and acidic residues" evidence="11">
    <location>
        <begin position="766"/>
        <end position="776"/>
    </location>
</feature>
<dbReference type="Bgee" id="ENSLOCG00000003653">
    <property type="expression patterns" value="Expressed in zone of skin and 13 other cell types or tissues"/>
</dbReference>
<dbReference type="Ensembl" id="ENSLOCT00000004350.1">
    <property type="protein sequence ID" value="ENSLOCP00000004342.1"/>
    <property type="gene ID" value="ENSLOCG00000003653.1"/>
</dbReference>
<dbReference type="GO" id="GO:0001843">
    <property type="term" value="P:neural tube closure"/>
    <property type="evidence" value="ECO:0007669"/>
    <property type="project" value="UniProtKB-UniRule"/>
</dbReference>
<evidence type="ECO:0000256" key="4">
    <source>
        <dbReference type="ARBA" id="ARBA00022490"/>
    </source>
</evidence>
<dbReference type="GO" id="GO:0061386">
    <property type="term" value="P:closure of optic fissure"/>
    <property type="evidence" value="ECO:0007669"/>
    <property type="project" value="UniProtKB-UniRule"/>
</dbReference>
<dbReference type="Pfam" id="PF02755">
    <property type="entry name" value="RPEL"/>
    <property type="match status" value="3"/>
</dbReference>
<dbReference type="GO" id="GO:0005737">
    <property type="term" value="C:cytoplasm"/>
    <property type="evidence" value="ECO:0007669"/>
    <property type="project" value="UniProtKB-SubCell"/>
</dbReference>
<dbReference type="GO" id="GO:0048484">
    <property type="term" value="P:enteric nervous system development"/>
    <property type="evidence" value="ECO:0007669"/>
    <property type="project" value="UniProtKB-UniRule"/>
</dbReference>
<feature type="region of interest" description="Disordered" evidence="11">
    <location>
        <begin position="1"/>
        <end position="476"/>
    </location>
</feature>
<reference evidence="12" key="3">
    <citation type="submission" date="2025-09" db="UniProtKB">
        <authorList>
            <consortium name="Ensembl"/>
        </authorList>
    </citation>
    <scope>IDENTIFICATION</scope>
</reference>
<feature type="compositionally biased region" description="Acidic residues" evidence="11">
    <location>
        <begin position="794"/>
        <end position="806"/>
    </location>
</feature>
<reference evidence="13" key="1">
    <citation type="submission" date="2011-12" db="EMBL/GenBank/DDBJ databases">
        <title>The Draft Genome of Lepisosteus oculatus.</title>
        <authorList>
            <consortium name="The Broad Institute Genome Assembly &amp; Analysis Group"/>
            <consortium name="Computational R&amp;D Group"/>
            <consortium name="and Sequencing Platform"/>
            <person name="Di Palma F."/>
            <person name="Alfoldi J."/>
            <person name="Johnson J."/>
            <person name="Berlin A."/>
            <person name="Gnerre S."/>
            <person name="Jaffe D."/>
            <person name="MacCallum I."/>
            <person name="Young S."/>
            <person name="Walker B.J."/>
            <person name="Lander E.S."/>
            <person name="Lindblad-Toh K."/>
        </authorList>
    </citation>
    <scope>NUCLEOTIDE SEQUENCE [LARGE SCALE GENOMIC DNA]</scope>
</reference>
<feature type="compositionally biased region" description="Pro residues" evidence="11">
    <location>
        <begin position="607"/>
        <end position="616"/>
    </location>
</feature>
<dbReference type="GO" id="GO:0030027">
    <property type="term" value="C:lamellipodium"/>
    <property type="evidence" value="ECO:0007669"/>
    <property type="project" value="UniProtKB-SubCell"/>
</dbReference>
<feature type="compositionally biased region" description="Polar residues" evidence="11">
    <location>
        <begin position="873"/>
        <end position="886"/>
    </location>
</feature>
<keyword evidence="7 10" id="KW-0009">Actin-binding</keyword>
<dbReference type="GO" id="GO:0008157">
    <property type="term" value="F:protein phosphatase 1 binding"/>
    <property type="evidence" value="ECO:0007669"/>
    <property type="project" value="UniProtKB-UniRule"/>
</dbReference>
<dbReference type="PROSITE" id="PS51073">
    <property type="entry name" value="RPEL"/>
    <property type="match status" value="3"/>
</dbReference>
<dbReference type="FunCoup" id="W5M7I4">
    <property type="interactions" value="301"/>
</dbReference>
<dbReference type="GO" id="GO:0030036">
    <property type="term" value="P:actin cytoskeleton organization"/>
    <property type="evidence" value="ECO:0000318"/>
    <property type="project" value="GO_Central"/>
</dbReference>
<dbReference type="InParanoid" id="W5M7I4"/>
<feature type="repeat" description="RPEL" evidence="9">
    <location>
        <begin position="876"/>
        <end position="901"/>
    </location>
</feature>
<feature type="compositionally biased region" description="Basic and acidic residues" evidence="11">
    <location>
        <begin position="173"/>
        <end position="262"/>
    </location>
</feature>
<dbReference type="OMA" id="RYHKQRR"/>
<feature type="compositionally biased region" description="Low complexity" evidence="11">
    <location>
        <begin position="388"/>
        <end position="430"/>
    </location>
</feature>
<comment type="subcellular location">
    <subcellularLocation>
        <location evidence="10">Cytoplasm</location>
    </subcellularLocation>
    <subcellularLocation>
        <location evidence="10">Cell projection</location>
        <location evidence="10">Lamellipodium</location>
    </subcellularLocation>
</comment>
<dbReference type="GO" id="GO:0001755">
    <property type="term" value="P:neural crest cell migration"/>
    <property type="evidence" value="ECO:0000318"/>
    <property type="project" value="GO_Central"/>
</dbReference>
<evidence type="ECO:0000313" key="12">
    <source>
        <dbReference type="Ensembl" id="ENSLOCP00000004342.1"/>
    </source>
</evidence>
<evidence type="ECO:0000256" key="9">
    <source>
        <dbReference type="PROSITE-ProRule" id="PRU00401"/>
    </source>
</evidence>
<accession>W5M7I4</accession>
<keyword evidence="3 10" id="KW-0217">Developmental protein</keyword>
<feature type="region of interest" description="Disordered" evidence="11">
    <location>
        <begin position="602"/>
        <end position="689"/>
    </location>
</feature>
<dbReference type="GO" id="GO:2001045">
    <property type="term" value="P:negative regulation of integrin-mediated signaling pathway"/>
    <property type="evidence" value="ECO:0007669"/>
    <property type="project" value="UniProtKB-UniRule"/>
</dbReference>
<feature type="compositionally biased region" description="Basic residues" evidence="11">
    <location>
        <begin position="296"/>
        <end position="306"/>
    </location>
</feature>
<feature type="compositionally biased region" description="Pro residues" evidence="11">
    <location>
        <begin position="351"/>
        <end position="360"/>
    </location>
</feature>
<dbReference type="GO" id="GO:0072542">
    <property type="term" value="F:protein phosphatase activator activity"/>
    <property type="evidence" value="ECO:0007669"/>
    <property type="project" value="UniProtKB-UniRule"/>
</dbReference>
<evidence type="ECO:0000256" key="1">
    <source>
        <dbReference type="ARBA" id="ARBA00009795"/>
    </source>
</evidence>
<dbReference type="InterPro" id="IPR004018">
    <property type="entry name" value="RPEL_repeat"/>
</dbReference>
<dbReference type="PANTHER" id="PTHR12751">
    <property type="entry name" value="PHOSPHATASE AND ACTIN REGULATOR PHACTR"/>
    <property type="match status" value="1"/>
</dbReference>
<dbReference type="AlphaFoldDB" id="W5M7I4"/>